<dbReference type="GO" id="GO:0016702">
    <property type="term" value="F:oxidoreductase activity, acting on single donors with incorporation of molecular oxygen, incorporation of two atoms of oxygen"/>
    <property type="evidence" value="ECO:0007669"/>
    <property type="project" value="UniProtKB-ARBA"/>
</dbReference>
<dbReference type="RefSeq" id="WP_133504695.1">
    <property type="nucleotide sequence ID" value="NZ_SNXC01000014.1"/>
</dbReference>
<dbReference type="SUPFAM" id="SSF53213">
    <property type="entry name" value="LigB-like"/>
    <property type="match status" value="1"/>
</dbReference>
<evidence type="ECO:0000313" key="8">
    <source>
        <dbReference type="Proteomes" id="UP000294656"/>
    </source>
</evidence>
<dbReference type="PANTHER" id="PTHR30096:SF0">
    <property type="entry name" value="4,5-DOPA DIOXYGENASE EXTRADIOL-LIKE PROTEIN"/>
    <property type="match status" value="1"/>
</dbReference>
<dbReference type="PIRSF" id="PIRSF006157">
    <property type="entry name" value="Doxgns_DODA"/>
    <property type="match status" value="1"/>
</dbReference>
<dbReference type="PANTHER" id="PTHR30096">
    <property type="entry name" value="4,5-DOPA DIOXYGENASE EXTRADIOL-LIKE PROTEIN"/>
    <property type="match status" value="1"/>
</dbReference>
<keyword evidence="8" id="KW-1185">Reference proteome</keyword>
<dbReference type="AlphaFoldDB" id="A0A4R6M519"/>
<evidence type="ECO:0000313" key="7">
    <source>
        <dbReference type="EMBL" id="TDO96403.1"/>
    </source>
</evidence>
<dbReference type="EMBL" id="SNXC01000014">
    <property type="protein sequence ID" value="TDO96403.1"/>
    <property type="molecule type" value="Genomic_DNA"/>
</dbReference>
<dbReference type="GO" id="GO:0008198">
    <property type="term" value="F:ferrous iron binding"/>
    <property type="evidence" value="ECO:0007669"/>
    <property type="project" value="InterPro"/>
</dbReference>
<dbReference type="Gene3D" id="3.40.830.10">
    <property type="entry name" value="LigB-like"/>
    <property type="match status" value="1"/>
</dbReference>
<evidence type="ECO:0000256" key="5">
    <source>
        <dbReference type="ARBA" id="ARBA00023002"/>
    </source>
</evidence>
<keyword evidence="7" id="KW-0223">Dioxygenase</keyword>
<protein>
    <submittedName>
        <fullName evidence="7">Aromatic ring-opening dioxygenase catalytic subunit (LigB family)</fullName>
    </submittedName>
</protein>
<proteinExistence type="inferred from homology"/>
<dbReference type="CDD" id="cd07363">
    <property type="entry name" value="45_DOPA_Dioxygenase"/>
    <property type="match status" value="1"/>
</dbReference>
<dbReference type="Pfam" id="PF02900">
    <property type="entry name" value="LigB"/>
    <property type="match status" value="1"/>
</dbReference>
<keyword evidence="4" id="KW-0862">Zinc</keyword>
<dbReference type="OrthoDB" id="9790889at2"/>
<comment type="cofactor">
    <cofactor evidence="1">
        <name>Zn(2+)</name>
        <dbReference type="ChEBI" id="CHEBI:29105"/>
    </cofactor>
</comment>
<evidence type="ECO:0000256" key="3">
    <source>
        <dbReference type="ARBA" id="ARBA00022723"/>
    </source>
</evidence>
<name>A0A4R6M519_9GAMM</name>
<dbReference type="Proteomes" id="UP000294656">
    <property type="component" value="Unassembled WGS sequence"/>
</dbReference>
<reference evidence="7 8" key="1">
    <citation type="submission" date="2019-03" db="EMBL/GenBank/DDBJ databases">
        <title>Genomic Encyclopedia of Type Strains, Phase III (KMG-III): the genomes of soil and plant-associated and newly described type strains.</title>
        <authorList>
            <person name="Whitman W."/>
        </authorList>
    </citation>
    <scope>NUCLEOTIDE SEQUENCE [LARGE SCALE GENOMIC DNA]</scope>
    <source>
        <strain evidence="7 8">CECT 7378</strain>
    </source>
</reference>
<dbReference type="GO" id="GO:0008270">
    <property type="term" value="F:zinc ion binding"/>
    <property type="evidence" value="ECO:0007669"/>
    <property type="project" value="InterPro"/>
</dbReference>
<evidence type="ECO:0000256" key="4">
    <source>
        <dbReference type="ARBA" id="ARBA00022833"/>
    </source>
</evidence>
<dbReference type="InterPro" id="IPR014436">
    <property type="entry name" value="Extradiol_dOase_DODA"/>
</dbReference>
<feature type="domain" description="Extradiol ring-cleavage dioxygenase class III enzyme subunit B" evidence="6">
    <location>
        <begin position="34"/>
        <end position="243"/>
    </location>
</feature>
<keyword evidence="5" id="KW-0560">Oxidoreductase</keyword>
<dbReference type="InterPro" id="IPR004183">
    <property type="entry name" value="Xdiol_dOase_suB"/>
</dbReference>
<keyword evidence="3" id="KW-0479">Metal-binding</keyword>
<comment type="similarity">
    <text evidence="2">Belongs to the DODA-type extradiol aromatic ring-opening dioxygenase family.</text>
</comment>
<organism evidence="7 8">
    <name type="scientific">Marinomonas balearica</name>
    <dbReference type="NCBI Taxonomy" id="491947"/>
    <lineage>
        <taxon>Bacteria</taxon>
        <taxon>Pseudomonadati</taxon>
        <taxon>Pseudomonadota</taxon>
        <taxon>Gammaproteobacteria</taxon>
        <taxon>Oceanospirillales</taxon>
        <taxon>Oceanospirillaceae</taxon>
        <taxon>Marinomonas</taxon>
    </lineage>
</organism>
<evidence type="ECO:0000259" key="6">
    <source>
        <dbReference type="Pfam" id="PF02900"/>
    </source>
</evidence>
<evidence type="ECO:0000256" key="2">
    <source>
        <dbReference type="ARBA" id="ARBA00007581"/>
    </source>
</evidence>
<accession>A0A4R6M519</accession>
<sequence>MSKVAFVSHGGGPLPILGDPEHFELVNTLKSLSSDLGDQPSVIVVVSAHWETEGFEITALATPDLVYDYYGFPEESYQLTYPAQGAPELAQELTNTLLERGINARLNKTRGYDHGVFIPLMLMYPEANIPVLEMSVDCSLDPELHWNMGKELANALPEDALIIGSGFSFHNMRAFFSPKTASVKANVNRFQTWLDETVTQENLSLEDAKARWKGWATVEGGRFCHPREEHLIPAIVCHGAAQKQGHSIPFEALGVEARHFKW</sequence>
<gene>
    <name evidence="7" type="ORF">DFP79_2978</name>
</gene>
<evidence type="ECO:0000256" key="1">
    <source>
        <dbReference type="ARBA" id="ARBA00001947"/>
    </source>
</evidence>
<comment type="caution">
    <text evidence="7">The sequence shown here is derived from an EMBL/GenBank/DDBJ whole genome shotgun (WGS) entry which is preliminary data.</text>
</comment>